<evidence type="ECO:0000259" key="6">
    <source>
        <dbReference type="PROSITE" id="PS50043"/>
    </source>
</evidence>
<dbReference type="InterPro" id="IPR036388">
    <property type="entry name" value="WH-like_DNA-bd_sf"/>
</dbReference>
<dbReference type="PROSITE" id="PS50011">
    <property type="entry name" value="PROTEIN_KINASE_DOM"/>
    <property type="match status" value="1"/>
</dbReference>
<keyword evidence="7" id="KW-0808">Transferase</keyword>
<accession>A0A1H4J980</accession>
<dbReference type="InterPro" id="IPR011990">
    <property type="entry name" value="TPR-like_helical_dom_sf"/>
</dbReference>
<dbReference type="InterPro" id="IPR058852">
    <property type="entry name" value="HTH_77"/>
</dbReference>
<dbReference type="Pfam" id="PF25872">
    <property type="entry name" value="HTH_77"/>
    <property type="match status" value="1"/>
</dbReference>
<feature type="region of interest" description="Disordered" evidence="4">
    <location>
        <begin position="263"/>
        <end position="329"/>
    </location>
</feature>
<evidence type="ECO:0000259" key="5">
    <source>
        <dbReference type="PROSITE" id="PS50011"/>
    </source>
</evidence>
<evidence type="ECO:0000256" key="3">
    <source>
        <dbReference type="PROSITE-ProRule" id="PRU10141"/>
    </source>
</evidence>
<dbReference type="CDD" id="cd14014">
    <property type="entry name" value="STKc_PknB_like"/>
    <property type="match status" value="1"/>
</dbReference>
<dbReference type="RefSeq" id="WP_073366427.1">
    <property type="nucleotide sequence ID" value="NZ_FNTL01000003.1"/>
</dbReference>
<dbReference type="CDD" id="cd06170">
    <property type="entry name" value="LuxR_C_like"/>
    <property type="match status" value="1"/>
</dbReference>
<feature type="compositionally biased region" description="Basic and acidic residues" evidence="4">
    <location>
        <begin position="267"/>
        <end position="284"/>
    </location>
</feature>
<feature type="binding site" evidence="3">
    <location>
        <position position="55"/>
    </location>
    <ligand>
        <name>ATP</name>
        <dbReference type="ChEBI" id="CHEBI:30616"/>
    </ligand>
</feature>
<dbReference type="Gene3D" id="1.10.10.10">
    <property type="entry name" value="Winged helix-like DNA-binding domain superfamily/Winged helix DNA-binding domain"/>
    <property type="match status" value="1"/>
</dbReference>
<dbReference type="InterPro" id="IPR016032">
    <property type="entry name" value="Sig_transdc_resp-reg_C-effctor"/>
</dbReference>
<dbReference type="AlphaFoldDB" id="A0A1H4J980"/>
<dbReference type="GO" id="GO:0004674">
    <property type="term" value="F:protein serine/threonine kinase activity"/>
    <property type="evidence" value="ECO:0007669"/>
    <property type="project" value="UniProtKB-KW"/>
</dbReference>
<evidence type="ECO:0000256" key="4">
    <source>
        <dbReference type="SAM" id="MobiDB-lite"/>
    </source>
</evidence>
<dbReference type="Pfam" id="PF00069">
    <property type="entry name" value="Pkinase"/>
    <property type="match status" value="1"/>
</dbReference>
<dbReference type="PANTHER" id="PTHR47691">
    <property type="entry name" value="REGULATOR-RELATED"/>
    <property type="match status" value="1"/>
</dbReference>
<dbReference type="PROSITE" id="PS00108">
    <property type="entry name" value="PROTEIN_KINASE_ST"/>
    <property type="match status" value="1"/>
</dbReference>
<dbReference type="PRINTS" id="PR00364">
    <property type="entry name" value="DISEASERSIST"/>
</dbReference>
<dbReference type="SMART" id="SM00421">
    <property type="entry name" value="HTH_LUXR"/>
    <property type="match status" value="1"/>
</dbReference>
<dbReference type="SUPFAM" id="SSF46894">
    <property type="entry name" value="C-terminal effector domain of the bipartite response regulators"/>
    <property type="match status" value="1"/>
</dbReference>
<protein>
    <submittedName>
        <fullName evidence="7">Non-specific serine/threonine protein kinase</fullName>
    </submittedName>
</protein>
<dbReference type="PROSITE" id="PS50043">
    <property type="entry name" value="HTH_LUXR_2"/>
    <property type="match status" value="1"/>
</dbReference>
<dbReference type="GO" id="GO:0005524">
    <property type="term" value="F:ATP binding"/>
    <property type="evidence" value="ECO:0007669"/>
    <property type="project" value="UniProtKB-UniRule"/>
</dbReference>
<feature type="domain" description="HTH luxR-type" evidence="6">
    <location>
        <begin position="1049"/>
        <end position="1114"/>
    </location>
</feature>
<evidence type="ECO:0000313" key="7">
    <source>
        <dbReference type="EMBL" id="SEB42635.1"/>
    </source>
</evidence>
<dbReference type="PRINTS" id="PR00038">
    <property type="entry name" value="HTHLUXR"/>
</dbReference>
<dbReference type="EMBL" id="FNTL01000003">
    <property type="protein sequence ID" value="SEB42635.1"/>
    <property type="molecule type" value="Genomic_DNA"/>
</dbReference>
<dbReference type="InterPro" id="IPR027417">
    <property type="entry name" value="P-loop_NTPase"/>
</dbReference>
<dbReference type="Gene3D" id="3.40.50.300">
    <property type="entry name" value="P-loop containing nucleotide triphosphate hydrolases"/>
    <property type="match status" value="1"/>
</dbReference>
<dbReference type="InterPro" id="IPR000792">
    <property type="entry name" value="Tscrpt_reg_LuxR_C"/>
</dbReference>
<evidence type="ECO:0000256" key="2">
    <source>
        <dbReference type="ARBA" id="ARBA00022840"/>
    </source>
</evidence>
<dbReference type="SUPFAM" id="SSF56112">
    <property type="entry name" value="Protein kinase-like (PK-like)"/>
    <property type="match status" value="1"/>
</dbReference>
<dbReference type="InterPro" id="IPR008271">
    <property type="entry name" value="Ser/Thr_kinase_AS"/>
</dbReference>
<sequence length="1117" mass="121237">MAADDPLETHRAVVSAVTAELNAAGFADAHEIGHGGFGVVYRCVQTALDRIVAVKVLTAHLDEENQARFVREQRAMGRLTGHPNIVTILQVGATNSGRPYIVMPYYPQDSLDVWIRGQGPLGLEHALRLGVKIAGALETAHRLGILHRDVKPGNILITEYGDPALTDLGIAHIVGGFETAVGSLTGSPAFTAPEVLRGEPPSPSSDIYSLGATLFCAITGHAAFERHSGEQIVAQFLRIATHSVPDLREQGISDDVSAAIERSMSADPHDRHASAAEFGEELRRVQHRKGYPVDEMAIRTDPQESPTGWNYSRNSSGSVEPPTGGFQSSFAAEHSLQSPAPDSDRVAPPALQGRIGNLPLELTSFVGRRGELTDTKKMLSVSRLVTLTGTGGVGKTRLALRAASDMRRAFADGVWLIELGELGDGQLLPDVVAAALGLRNQSARPAQDLVLEYLGPRHVLLLLDNCEQIVDATAALTEALLRSCPELRILATSRETLAIGGEAALRVPPLTSPSPDHPPPLQGLARYDAVTLFVERATAAVPTFALTEDNRVTITRICHQLDGIPLAIELAAARLRAMSAAQILEHLADRYRLLSLGARGVPPRQQTLQLCMDWSHGLCTPREQQAWARLSVFAGGFELDAAVGIYAGELKAEDLLDVVASLVDKSILIREEPGTTVRYRLLETLRDYGRENLRESGEYGAMRRKHRDWYQQLVLQAETEWISNRQLEWIARLRREHLNLSEALDFCATEPGESEAGLRIAAALYPFWFSQGLLSEGRRSLDRALKGANQRPTTDRVKALCTASMLAGRQGDLNSGTALIDEGNEIVEQLGDTHTHALITYARGLLALFGGYTTEALADLASALEQFHAEGNLLLQVGTQQVLALAHALHGDSRRAIAAYEEAIAITEMHGELVYRSYSQWAMAIVVWRQGDLGRAASLFERGLHLTRQVDDPLGTAWCIEGLAWIAAANKHAERAGRLLGAAEALRLTVGNPMVNVLNLRADHERCAQQTRRALGERAFDTARSHGRSLGFDDAIAYALGEESRAAKPASDTTSLTKRERQVADLVSQGMTNKAIAANLVISVRTAQGHVEHILAKLGFTSRAQIAAWVVEQDQRS</sequence>
<feature type="compositionally biased region" description="Polar residues" evidence="4">
    <location>
        <begin position="303"/>
        <end position="318"/>
    </location>
</feature>
<dbReference type="SUPFAM" id="SSF48452">
    <property type="entry name" value="TPR-like"/>
    <property type="match status" value="1"/>
</dbReference>
<dbReference type="Proteomes" id="UP000183407">
    <property type="component" value="Unassembled WGS sequence"/>
</dbReference>
<gene>
    <name evidence="7" type="ORF">SAMN04490220_0713</name>
</gene>
<dbReference type="SMART" id="SM00220">
    <property type="entry name" value="S_TKc"/>
    <property type="match status" value="1"/>
</dbReference>
<dbReference type="Gene3D" id="1.25.40.10">
    <property type="entry name" value="Tetratricopeptide repeat domain"/>
    <property type="match status" value="1"/>
</dbReference>
<dbReference type="InterPro" id="IPR017441">
    <property type="entry name" value="Protein_kinase_ATP_BS"/>
</dbReference>
<keyword evidence="2 3" id="KW-0067">ATP-binding</keyword>
<dbReference type="OrthoDB" id="9812579at2"/>
<proteinExistence type="predicted"/>
<reference evidence="8" key="1">
    <citation type="submission" date="2016-10" db="EMBL/GenBank/DDBJ databases">
        <authorList>
            <person name="Varghese N."/>
        </authorList>
    </citation>
    <scope>NUCLEOTIDE SEQUENCE [LARGE SCALE GENOMIC DNA]</scope>
    <source>
        <strain evidence="8">DSM 44719</strain>
    </source>
</reference>
<evidence type="ECO:0000256" key="1">
    <source>
        <dbReference type="ARBA" id="ARBA00022741"/>
    </source>
</evidence>
<dbReference type="GO" id="GO:0006355">
    <property type="term" value="P:regulation of DNA-templated transcription"/>
    <property type="evidence" value="ECO:0007669"/>
    <property type="project" value="InterPro"/>
</dbReference>
<keyword evidence="7" id="KW-0418">Kinase</keyword>
<dbReference type="InterPro" id="IPR000719">
    <property type="entry name" value="Prot_kinase_dom"/>
</dbReference>
<keyword evidence="7" id="KW-0723">Serine/threonine-protein kinase</keyword>
<feature type="domain" description="Protein kinase" evidence="5">
    <location>
        <begin position="26"/>
        <end position="283"/>
    </location>
</feature>
<dbReference type="Pfam" id="PF00196">
    <property type="entry name" value="GerE"/>
    <property type="match status" value="1"/>
</dbReference>
<dbReference type="GO" id="GO:0003677">
    <property type="term" value="F:DNA binding"/>
    <property type="evidence" value="ECO:0007669"/>
    <property type="project" value="InterPro"/>
</dbReference>
<dbReference type="PROSITE" id="PS00107">
    <property type="entry name" value="PROTEIN_KINASE_ATP"/>
    <property type="match status" value="1"/>
</dbReference>
<dbReference type="PANTHER" id="PTHR47691:SF3">
    <property type="entry name" value="HTH-TYPE TRANSCRIPTIONAL REGULATOR RV0890C-RELATED"/>
    <property type="match status" value="1"/>
</dbReference>
<name>A0A1H4J980_RHOJO</name>
<dbReference type="Gene3D" id="1.10.510.10">
    <property type="entry name" value="Transferase(Phosphotransferase) domain 1"/>
    <property type="match status" value="1"/>
</dbReference>
<dbReference type="SUPFAM" id="SSF52540">
    <property type="entry name" value="P-loop containing nucleoside triphosphate hydrolases"/>
    <property type="match status" value="1"/>
</dbReference>
<organism evidence="7 8">
    <name type="scientific">Rhodococcus jostii</name>
    <dbReference type="NCBI Taxonomy" id="132919"/>
    <lineage>
        <taxon>Bacteria</taxon>
        <taxon>Bacillati</taxon>
        <taxon>Actinomycetota</taxon>
        <taxon>Actinomycetes</taxon>
        <taxon>Mycobacteriales</taxon>
        <taxon>Nocardiaceae</taxon>
        <taxon>Rhodococcus</taxon>
    </lineage>
</organism>
<keyword evidence="1 3" id="KW-0547">Nucleotide-binding</keyword>
<evidence type="ECO:0000313" key="8">
    <source>
        <dbReference type="Proteomes" id="UP000183407"/>
    </source>
</evidence>
<dbReference type="InterPro" id="IPR011009">
    <property type="entry name" value="Kinase-like_dom_sf"/>
</dbReference>